<protein>
    <submittedName>
        <fullName evidence="9">PLP-dependent aminotransferase family protein</fullName>
    </submittedName>
</protein>
<organism evidence="9 10">
    <name type="scientific">Paenibacillus ginsengarvi</name>
    <dbReference type="NCBI Taxonomy" id="400777"/>
    <lineage>
        <taxon>Bacteria</taxon>
        <taxon>Bacillati</taxon>
        <taxon>Bacillota</taxon>
        <taxon>Bacilli</taxon>
        <taxon>Bacillales</taxon>
        <taxon>Paenibacillaceae</taxon>
        <taxon>Paenibacillus</taxon>
    </lineage>
</organism>
<dbReference type="GO" id="GO:0030170">
    <property type="term" value="F:pyridoxal phosphate binding"/>
    <property type="evidence" value="ECO:0007669"/>
    <property type="project" value="InterPro"/>
</dbReference>
<dbReference type="OrthoDB" id="9802601at2"/>
<dbReference type="InterPro" id="IPR000524">
    <property type="entry name" value="Tscrpt_reg_HTH_GntR"/>
</dbReference>
<dbReference type="InterPro" id="IPR015424">
    <property type="entry name" value="PyrdxlP-dep_Trfase"/>
</dbReference>
<dbReference type="Gene3D" id="1.10.10.10">
    <property type="entry name" value="Winged helix-like DNA-binding domain superfamily/Winged helix DNA-binding domain"/>
    <property type="match status" value="1"/>
</dbReference>
<evidence type="ECO:0000256" key="3">
    <source>
        <dbReference type="ARBA" id="ARBA00022576"/>
    </source>
</evidence>
<evidence type="ECO:0000256" key="1">
    <source>
        <dbReference type="ARBA" id="ARBA00001933"/>
    </source>
</evidence>
<evidence type="ECO:0000256" key="4">
    <source>
        <dbReference type="ARBA" id="ARBA00022898"/>
    </source>
</evidence>
<keyword evidence="6" id="KW-0238">DNA-binding</keyword>
<evidence type="ECO:0000256" key="6">
    <source>
        <dbReference type="ARBA" id="ARBA00023125"/>
    </source>
</evidence>
<comment type="caution">
    <text evidence="9">The sequence shown here is derived from an EMBL/GenBank/DDBJ whole genome shotgun (WGS) entry which is preliminary data.</text>
</comment>
<dbReference type="SUPFAM" id="SSF53383">
    <property type="entry name" value="PLP-dependent transferases"/>
    <property type="match status" value="1"/>
</dbReference>
<keyword evidence="7" id="KW-0804">Transcription</keyword>
<dbReference type="CDD" id="cd00609">
    <property type="entry name" value="AAT_like"/>
    <property type="match status" value="1"/>
</dbReference>
<dbReference type="FunFam" id="3.40.640.10:FF:000114">
    <property type="entry name" value="Transcriptional regulator, GntR family"/>
    <property type="match status" value="1"/>
</dbReference>
<evidence type="ECO:0000259" key="8">
    <source>
        <dbReference type="PROSITE" id="PS50949"/>
    </source>
</evidence>
<dbReference type="InterPro" id="IPR004839">
    <property type="entry name" value="Aminotransferase_I/II_large"/>
</dbReference>
<dbReference type="Pfam" id="PF00392">
    <property type="entry name" value="GntR"/>
    <property type="match status" value="1"/>
</dbReference>
<accession>A0A3B0CJX7</accession>
<keyword evidence="5" id="KW-0805">Transcription regulation</keyword>
<comment type="similarity">
    <text evidence="2">In the C-terminal section; belongs to the class-I pyridoxal-phosphate-dependent aminotransferase family.</text>
</comment>
<dbReference type="PANTHER" id="PTHR46577">
    <property type="entry name" value="HTH-TYPE TRANSCRIPTIONAL REGULATORY PROTEIN GABR"/>
    <property type="match status" value="1"/>
</dbReference>
<dbReference type="InterPro" id="IPR036390">
    <property type="entry name" value="WH_DNA-bd_sf"/>
</dbReference>
<dbReference type="GO" id="GO:0003677">
    <property type="term" value="F:DNA binding"/>
    <property type="evidence" value="ECO:0007669"/>
    <property type="project" value="UniProtKB-KW"/>
</dbReference>
<evidence type="ECO:0000256" key="2">
    <source>
        <dbReference type="ARBA" id="ARBA00005384"/>
    </source>
</evidence>
<dbReference type="AlphaFoldDB" id="A0A3B0CJX7"/>
<reference evidence="9 10" key="1">
    <citation type="journal article" date="2007" name="Int. J. Syst. Evol. Microbiol.">
        <title>Paenibacillus ginsengarvi sp. nov., isolated from soil from ginseng cultivation.</title>
        <authorList>
            <person name="Yoon M.H."/>
            <person name="Ten L.N."/>
            <person name="Im W.T."/>
        </authorList>
    </citation>
    <scope>NUCLEOTIDE SEQUENCE [LARGE SCALE GENOMIC DNA]</scope>
    <source>
        <strain evidence="9 10">KCTC 13059</strain>
    </source>
</reference>
<gene>
    <name evidence="9" type="ORF">D7M11_10770</name>
</gene>
<evidence type="ECO:0000313" key="10">
    <source>
        <dbReference type="Proteomes" id="UP000282311"/>
    </source>
</evidence>
<dbReference type="InterPro" id="IPR015421">
    <property type="entry name" value="PyrdxlP-dep_Trfase_major"/>
</dbReference>
<dbReference type="CDD" id="cd07377">
    <property type="entry name" value="WHTH_GntR"/>
    <property type="match status" value="1"/>
</dbReference>
<dbReference type="SUPFAM" id="SSF46785">
    <property type="entry name" value="Winged helix' DNA-binding domain"/>
    <property type="match status" value="1"/>
</dbReference>
<evidence type="ECO:0000256" key="7">
    <source>
        <dbReference type="ARBA" id="ARBA00023163"/>
    </source>
</evidence>
<evidence type="ECO:0000313" key="9">
    <source>
        <dbReference type="EMBL" id="RKN84998.1"/>
    </source>
</evidence>
<feature type="domain" description="HTH gntR-type" evidence="8">
    <location>
        <begin position="1"/>
        <end position="69"/>
    </location>
</feature>
<keyword evidence="4" id="KW-0663">Pyridoxal phosphate</keyword>
<keyword evidence="10" id="KW-1185">Reference proteome</keyword>
<dbReference type="PROSITE" id="PS50949">
    <property type="entry name" value="HTH_GNTR"/>
    <property type="match status" value="1"/>
</dbReference>
<dbReference type="SMART" id="SM00345">
    <property type="entry name" value="HTH_GNTR"/>
    <property type="match status" value="1"/>
</dbReference>
<dbReference type="Pfam" id="PF00155">
    <property type="entry name" value="Aminotran_1_2"/>
    <property type="match status" value="1"/>
</dbReference>
<keyword evidence="9" id="KW-0808">Transferase</keyword>
<dbReference type="InterPro" id="IPR051446">
    <property type="entry name" value="HTH_trans_reg/aminotransferase"/>
</dbReference>
<name>A0A3B0CJX7_9BACL</name>
<dbReference type="PANTHER" id="PTHR46577:SF1">
    <property type="entry name" value="HTH-TYPE TRANSCRIPTIONAL REGULATORY PROTEIN GABR"/>
    <property type="match status" value="1"/>
</dbReference>
<dbReference type="EMBL" id="RBAH01000006">
    <property type="protein sequence ID" value="RKN84998.1"/>
    <property type="molecule type" value="Genomic_DNA"/>
</dbReference>
<evidence type="ECO:0000256" key="5">
    <source>
        <dbReference type="ARBA" id="ARBA00023015"/>
    </source>
</evidence>
<dbReference type="Proteomes" id="UP000282311">
    <property type="component" value="Unassembled WGS sequence"/>
</dbReference>
<sequence>MHKYMELINELERSIEAGAYKEGVKLPSVRVMAERYGCNAGTVVRAMGELEKRHLIYSVPKSGYYVVVRGTQRELPKVQQLDFATFSPDPDVFPYLDFRHCINKAIDTYRNELFVYGTPKGLPSLIQVVRKQLTNYQVFAPDSRICITSGVQQALALLASMPLPNGGTSLLVEQPGYHLVNELVETLQLPVIGIRRTAKGIDLDELERLFRTGSIKLFYTIPRFHSPLGSSYTETEKKRIAELAARYGVYIVEDDYLADMETNGKSDPIYAYDTAGKVIYLKSYSKLIFPGLRVGVAVLPEALAEPFARRKRLSDIDSSMLSQAALEIYLKSGMYERHKQKLRASWSRRSRLLAEVLSRYAGPGGEHYRFEAASSPSTHTHILPNDKASIPGLIARLSKRSVLVEPVDKHYLSGFPKERIVKLTVSNVKEADIERGVAMIAEELGKRG</sequence>
<dbReference type="Gene3D" id="3.40.640.10">
    <property type="entry name" value="Type I PLP-dependent aspartate aminotransferase-like (Major domain)"/>
    <property type="match status" value="1"/>
</dbReference>
<dbReference type="GO" id="GO:0008483">
    <property type="term" value="F:transaminase activity"/>
    <property type="evidence" value="ECO:0007669"/>
    <property type="project" value="UniProtKB-KW"/>
</dbReference>
<keyword evidence="3 9" id="KW-0032">Aminotransferase</keyword>
<dbReference type="RefSeq" id="WP_120747203.1">
    <property type="nucleotide sequence ID" value="NZ_RBAH01000006.1"/>
</dbReference>
<proteinExistence type="inferred from homology"/>
<dbReference type="GO" id="GO:0003700">
    <property type="term" value="F:DNA-binding transcription factor activity"/>
    <property type="evidence" value="ECO:0007669"/>
    <property type="project" value="InterPro"/>
</dbReference>
<dbReference type="InterPro" id="IPR036388">
    <property type="entry name" value="WH-like_DNA-bd_sf"/>
</dbReference>
<comment type="cofactor">
    <cofactor evidence="1">
        <name>pyridoxal 5'-phosphate</name>
        <dbReference type="ChEBI" id="CHEBI:597326"/>
    </cofactor>
</comment>